<comment type="catalytic activity">
    <reaction evidence="11 18">
        <text>UDP-N-acetyl-alpha-D-muramoyl-L-alanyl-D-glutamate + meso-2,6-diaminopimelate + ATP = UDP-N-acetyl-alpha-D-muramoyl-L-alanyl-gamma-D-glutamyl-meso-2,6-diaminopimelate + ADP + phosphate + H(+)</text>
        <dbReference type="Rhea" id="RHEA:23676"/>
        <dbReference type="ChEBI" id="CHEBI:15378"/>
        <dbReference type="ChEBI" id="CHEBI:30616"/>
        <dbReference type="ChEBI" id="CHEBI:43474"/>
        <dbReference type="ChEBI" id="CHEBI:57791"/>
        <dbReference type="ChEBI" id="CHEBI:83900"/>
        <dbReference type="ChEBI" id="CHEBI:83905"/>
        <dbReference type="ChEBI" id="CHEBI:456216"/>
        <dbReference type="EC" id="6.3.2.13"/>
    </reaction>
</comment>
<comment type="pathway">
    <text evidence="18 19">Cell wall biogenesis; peptidoglycan biosynthesis.</text>
</comment>
<evidence type="ECO:0000256" key="1">
    <source>
        <dbReference type="ARBA" id="ARBA00005898"/>
    </source>
</evidence>
<evidence type="ECO:0000256" key="10">
    <source>
        <dbReference type="ARBA" id="ARBA00023316"/>
    </source>
</evidence>
<dbReference type="InterPro" id="IPR035911">
    <property type="entry name" value="MurE/MurF_N"/>
</dbReference>
<dbReference type="GO" id="GO:0051301">
    <property type="term" value="P:cell division"/>
    <property type="evidence" value="ECO:0007669"/>
    <property type="project" value="UniProtKB-KW"/>
</dbReference>
<name>A0A9D9BY44_PROMR</name>
<dbReference type="NCBIfam" id="TIGR01085">
    <property type="entry name" value="murE"/>
    <property type="match status" value="1"/>
</dbReference>
<dbReference type="InterPro" id="IPR013221">
    <property type="entry name" value="Mur_ligase_cen"/>
</dbReference>
<evidence type="ECO:0000256" key="2">
    <source>
        <dbReference type="ARBA" id="ARBA00022490"/>
    </source>
</evidence>
<accession>A0A9D9BY44</accession>
<proteinExistence type="inferred from homology"/>
<comment type="cofactor">
    <cofactor evidence="18">
        <name>Mg(2+)</name>
        <dbReference type="ChEBI" id="CHEBI:18420"/>
    </cofactor>
</comment>
<dbReference type="PANTHER" id="PTHR23135:SF4">
    <property type="entry name" value="UDP-N-ACETYLMURAMOYL-L-ALANYL-D-GLUTAMATE--2,6-DIAMINOPIMELATE LIGASE MURE HOMOLOG, CHLOROPLASTIC"/>
    <property type="match status" value="1"/>
</dbReference>
<evidence type="ECO:0000256" key="15">
    <source>
        <dbReference type="ARBA" id="ARBA00075482"/>
    </source>
</evidence>
<evidence type="ECO:0000259" key="22">
    <source>
        <dbReference type="Pfam" id="PF08245"/>
    </source>
</evidence>
<feature type="binding site" evidence="18">
    <location>
        <position position="187"/>
    </location>
    <ligand>
        <name>UDP-N-acetyl-alpha-D-muramoyl-L-alanyl-D-glutamate</name>
        <dbReference type="ChEBI" id="CHEBI:83900"/>
    </ligand>
</feature>
<dbReference type="Gene3D" id="3.40.1190.10">
    <property type="entry name" value="Mur-like, catalytic domain"/>
    <property type="match status" value="1"/>
</dbReference>
<evidence type="ECO:0000256" key="4">
    <source>
        <dbReference type="ARBA" id="ARBA00022618"/>
    </source>
</evidence>
<comment type="PTM">
    <text evidence="18">Carboxylation is probably crucial for Mg(2+) binding and, consequently, for the gamma-phosphate positioning of ATP.</text>
</comment>
<feature type="domain" description="Mur ligase central" evidence="22">
    <location>
        <begin position="116"/>
        <end position="325"/>
    </location>
</feature>
<dbReference type="SUPFAM" id="SSF53244">
    <property type="entry name" value="MurD-like peptide ligases, peptide-binding domain"/>
    <property type="match status" value="1"/>
</dbReference>
<evidence type="ECO:0000256" key="5">
    <source>
        <dbReference type="ARBA" id="ARBA00022741"/>
    </source>
</evidence>
<dbReference type="EC" id="6.3.2.13" evidence="13 18"/>
<dbReference type="GO" id="GO:0008765">
    <property type="term" value="F:UDP-N-acetylmuramoylalanyl-D-glutamate-2,6-diaminopimelate ligase activity"/>
    <property type="evidence" value="ECO:0007669"/>
    <property type="project" value="UniProtKB-UniRule"/>
</dbReference>
<dbReference type="SUPFAM" id="SSF63418">
    <property type="entry name" value="MurE/MurF N-terminal domain"/>
    <property type="match status" value="1"/>
</dbReference>
<feature type="binding site" evidence="18">
    <location>
        <position position="403"/>
    </location>
    <ligand>
        <name>meso-2,6-diaminopimelate</name>
        <dbReference type="ChEBI" id="CHEBI:57791"/>
    </ligand>
</feature>
<dbReference type="InterPro" id="IPR005761">
    <property type="entry name" value="UDP-N-AcMur-Glu-dNH2Pim_ligase"/>
</dbReference>
<evidence type="ECO:0000256" key="13">
    <source>
        <dbReference type="ARBA" id="ARBA00066633"/>
    </source>
</evidence>
<reference evidence="23" key="1">
    <citation type="journal article" date="2021" name="Front. Mar. Sci.">
        <title>Genomes of Diverse Isolates of Prochlorococcus High-Light-Adapted Clade II in the Western Pacific Ocean.</title>
        <authorList>
            <person name="Yan W."/>
            <person name="Feng X."/>
            <person name="Zhang W."/>
            <person name="Nawaz M.Z."/>
            <person name="Luo T."/>
            <person name="Zhang R."/>
            <person name="Jiao N."/>
        </authorList>
    </citation>
    <scope>NUCLEOTIDE SEQUENCE</scope>
    <source>
        <strain evidence="23">XMU1424</strain>
    </source>
</reference>
<evidence type="ECO:0000256" key="9">
    <source>
        <dbReference type="ARBA" id="ARBA00023306"/>
    </source>
</evidence>
<keyword evidence="10 18" id="KW-0961">Cell wall biogenesis/degradation</keyword>
<dbReference type="GO" id="GO:0008360">
    <property type="term" value="P:regulation of cell shape"/>
    <property type="evidence" value="ECO:0007669"/>
    <property type="project" value="UniProtKB-KW"/>
</dbReference>
<feature type="binding site" evidence="18">
    <location>
        <position position="482"/>
    </location>
    <ligand>
        <name>meso-2,6-diaminopimelate</name>
        <dbReference type="ChEBI" id="CHEBI:57791"/>
    </ligand>
</feature>
<dbReference type="Gene3D" id="3.40.1390.10">
    <property type="entry name" value="MurE/MurF, N-terminal domain"/>
    <property type="match status" value="1"/>
</dbReference>
<dbReference type="AlphaFoldDB" id="A0A9D9BY44"/>
<evidence type="ECO:0000256" key="6">
    <source>
        <dbReference type="ARBA" id="ARBA00022840"/>
    </source>
</evidence>
<keyword evidence="3 18" id="KW-0436">Ligase</keyword>
<gene>
    <name evidence="18" type="primary">murE</name>
    <name evidence="23" type="ORF">JJ833_09045</name>
</gene>
<protein>
    <recommendedName>
        <fullName evidence="14 18">UDP-N-acetylmuramoyl-L-alanyl-D-glutamate--2,6-diaminopimelate ligase</fullName>
        <ecNumber evidence="13 18">6.3.2.13</ecNumber>
    </recommendedName>
    <alternativeName>
        <fullName evidence="15 18">Meso-A2pm-adding enzyme</fullName>
    </alternativeName>
    <alternativeName>
        <fullName evidence="16 18">Meso-diaminopimelate-adding enzyme</fullName>
    </alternativeName>
    <alternativeName>
        <fullName evidence="17 18">UDP-MurNAc-L-Ala-D-Glu:meso-diaminopimelate ligase</fullName>
    </alternativeName>
    <alternativeName>
        <fullName evidence="18">UDP-MurNAc-tripeptide synthetase</fullName>
    </alternativeName>
    <alternativeName>
        <fullName evidence="18">UDP-N-acetylmuramyl-tripeptide synthetase</fullName>
    </alternativeName>
</protein>
<dbReference type="PANTHER" id="PTHR23135">
    <property type="entry name" value="MUR LIGASE FAMILY MEMBER"/>
    <property type="match status" value="1"/>
</dbReference>
<evidence type="ECO:0000256" key="17">
    <source>
        <dbReference type="ARBA" id="ARBA00081560"/>
    </source>
</evidence>
<comment type="caution">
    <text evidence="18">Lacks conserved residue(s) required for the propagation of feature annotation.</text>
</comment>
<dbReference type="InterPro" id="IPR004101">
    <property type="entry name" value="Mur_ligase_C"/>
</dbReference>
<evidence type="ECO:0000256" key="7">
    <source>
        <dbReference type="ARBA" id="ARBA00022960"/>
    </source>
</evidence>
<feature type="binding site" evidence="18">
    <location>
        <begin position="118"/>
        <end position="124"/>
    </location>
    <ligand>
        <name>ATP</name>
        <dbReference type="ChEBI" id="CHEBI:30616"/>
    </ligand>
</feature>
<evidence type="ECO:0000256" key="14">
    <source>
        <dbReference type="ARBA" id="ARBA00072883"/>
    </source>
</evidence>
<feature type="modified residue" description="N6-carboxylysine" evidence="18">
    <location>
        <position position="227"/>
    </location>
</feature>
<dbReference type="Gene3D" id="3.90.190.20">
    <property type="entry name" value="Mur ligase, C-terminal domain"/>
    <property type="match status" value="1"/>
</dbReference>
<dbReference type="InterPro" id="IPR036565">
    <property type="entry name" value="Mur-like_cat_sf"/>
</dbReference>
<keyword evidence="2 18" id="KW-0963">Cytoplasm</keyword>
<dbReference type="GO" id="GO:0000287">
    <property type="term" value="F:magnesium ion binding"/>
    <property type="evidence" value="ECO:0007669"/>
    <property type="project" value="UniProtKB-UniRule"/>
</dbReference>
<comment type="subcellular location">
    <subcellularLocation>
        <location evidence="18 19">Cytoplasm</location>
    </subcellularLocation>
</comment>
<dbReference type="InterPro" id="IPR036615">
    <property type="entry name" value="Mur_ligase_C_dom_sf"/>
</dbReference>
<evidence type="ECO:0000256" key="8">
    <source>
        <dbReference type="ARBA" id="ARBA00022984"/>
    </source>
</evidence>
<dbReference type="InterPro" id="IPR000713">
    <property type="entry name" value="Mur_ligase_N"/>
</dbReference>
<dbReference type="Pfam" id="PF02875">
    <property type="entry name" value="Mur_ligase_C"/>
    <property type="match status" value="1"/>
</dbReference>
<feature type="short sequence motif" description="Meso-diaminopimelate recognition motif" evidence="18">
    <location>
        <begin position="427"/>
        <end position="430"/>
    </location>
</feature>
<evidence type="ECO:0000256" key="12">
    <source>
        <dbReference type="ARBA" id="ARBA00056782"/>
    </source>
</evidence>
<feature type="domain" description="Mur ligase C-terminal" evidence="21">
    <location>
        <begin position="348"/>
        <end position="480"/>
    </location>
</feature>
<keyword evidence="4 18" id="KW-0132">Cell division</keyword>
<evidence type="ECO:0000259" key="20">
    <source>
        <dbReference type="Pfam" id="PF01225"/>
    </source>
</evidence>
<keyword evidence="7 18" id="KW-0133">Cell shape</keyword>
<dbReference type="Pfam" id="PF01225">
    <property type="entry name" value="Mur_ligase"/>
    <property type="match status" value="1"/>
</dbReference>
<comment type="similarity">
    <text evidence="1 18">Belongs to the MurCDEF family. MurE subfamily.</text>
</comment>
<keyword evidence="9 18" id="KW-0131">Cell cycle</keyword>
<dbReference type="GO" id="GO:0004326">
    <property type="term" value="F:tetrahydrofolylpolyglutamate synthase activity"/>
    <property type="evidence" value="ECO:0007669"/>
    <property type="project" value="InterPro"/>
</dbReference>
<dbReference type="NCBIfam" id="NF001126">
    <property type="entry name" value="PRK00139.1-4"/>
    <property type="match status" value="1"/>
</dbReference>
<dbReference type="EMBL" id="JAEPLE010000007">
    <property type="protein sequence ID" value="MBO6988996.1"/>
    <property type="molecule type" value="Genomic_DNA"/>
</dbReference>
<keyword evidence="18" id="KW-0460">Magnesium</keyword>
<sequence>MRSIKLHKLLDLVGIIPSLDLIDHEINNISFNSKEVQKGTLFLGMPGLNVDGGKFCIEAIENGAEAAIIGSAAKERIGSIDRERILVIEDNLDYIFGQIVAEFWDRPSRKLKLIGVTGTNGKTTITFLLEYLLKKLGKKTALFGTLFNRWPGFSEVASHTTDFADKLQKKLNAAVEAESEFAILEVSSHSIAQKRISGCEFEAAIFTNLTQDHLDYHLDMESYFQTKRKLFFPPYLKEKDGICVLNHDDHWISKLSSDLEKRSLLVSTKITESEFENDDFFFVTDKKFTESGSTCIFHTPREKIQLFVPLVGEFNLMNAIQAITILYKLNFSLKDLSKLIQSFPGAPGRMEKIQIDDNDVSRSLPTVIVDYAHTPDGLKKVLQSIKKLCVGKLITVFGCGGDRDRSKRPLMGSIAEELSDQLFITSDNPRSEEPQKIVNDILMGIKKREKITIEIDRFKAINESIKFANKKDIVLIAGKGHEDYQILNDKVINFDDRKIAYKLLKEKNKSQ</sequence>
<feature type="binding site" evidence="18">
    <location>
        <position position="478"/>
    </location>
    <ligand>
        <name>meso-2,6-diaminopimelate</name>
        <dbReference type="ChEBI" id="CHEBI:57791"/>
    </ligand>
</feature>
<dbReference type="SUPFAM" id="SSF53623">
    <property type="entry name" value="MurD-like peptide ligases, catalytic domain"/>
    <property type="match status" value="1"/>
</dbReference>
<dbReference type="GO" id="GO:0009252">
    <property type="term" value="P:peptidoglycan biosynthetic process"/>
    <property type="evidence" value="ECO:0007669"/>
    <property type="project" value="UniProtKB-UniRule"/>
</dbReference>
<dbReference type="GO" id="GO:0005524">
    <property type="term" value="F:ATP binding"/>
    <property type="evidence" value="ECO:0007669"/>
    <property type="project" value="UniProtKB-UniRule"/>
</dbReference>
<feature type="domain" description="Mur ligase N-terminal catalytic" evidence="20">
    <location>
        <begin position="25"/>
        <end position="73"/>
    </location>
</feature>
<evidence type="ECO:0000256" key="18">
    <source>
        <dbReference type="HAMAP-Rule" id="MF_00208"/>
    </source>
</evidence>
<evidence type="ECO:0000256" key="19">
    <source>
        <dbReference type="RuleBase" id="RU004135"/>
    </source>
</evidence>
<dbReference type="Pfam" id="PF08245">
    <property type="entry name" value="Mur_ligase_M"/>
    <property type="match status" value="1"/>
</dbReference>
<feature type="binding site" evidence="18">
    <location>
        <position position="33"/>
    </location>
    <ligand>
        <name>UDP-N-acetyl-alpha-D-muramoyl-L-alanyl-D-glutamate</name>
        <dbReference type="ChEBI" id="CHEBI:83900"/>
    </ligand>
</feature>
<feature type="binding site" evidence="18">
    <location>
        <position position="193"/>
    </location>
    <ligand>
        <name>UDP-N-acetyl-alpha-D-muramoyl-L-alanyl-D-glutamate</name>
        <dbReference type="ChEBI" id="CHEBI:83900"/>
    </ligand>
</feature>
<dbReference type="InterPro" id="IPR018109">
    <property type="entry name" value="Folylpolyglutamate_synth_CS"/>
</dbReference>
<evidence type="ECO:0000256" key="11">
    <source>
        <dbReference type="ARBA" id="ARBA00050251"/>
    </source>
</evidence>
<evidence type="ECO:0000256" key="16">
    <source>
        <dbReference type="ARBA" id="ARBA00076158"/>
    </source>
</evidence>
<feature type="binding site" evidence="18">
    <location>
        <begin position="427"/>
        <end position="430"/>
    </location>
    <ligand>
        <name>meso-2,6-diaminopimelate</name>
        <dbReference type="ChEBI" id="CHEBI:57791"/>
    </ligand>
</feature>
<dbReference type="GO" id="GO:0071555">
    <property type="term" value="P:cell wall organization"/>
    <property type="evidence" value="ECO:0007669"/>
    <property type="project" value="UniProtKB-KW"/>
</dbReference>
<dbReference type="GO" id="GO:0005737">
    <property type="term" value="C:cytoplasm"/>
    <property type="evidence" value="ECO:0007669"/>
    <property type="project" value="UniProtKB-SubCell"/>
</dbReference>
<evidence type="ECO:0000313" key="23">
    <source>
        <dbReference type="EMBL" id="MBO6988996.1"/>
    </source>
</evidence>
<comment type="caution">
    <text evidence="23">The sequence shown here is derived from an EMBL/GenBank/DDBJ whole genome shotgun (WGS) entry which is preliminary data.</text>
</comment>
<keyword evidence="6 18" id="KW-0067">ATP-binding</keyword>
<evidence type="ECO:0000256" key="3">
    <source>
        <dbReference type="ARBA" id="ARBA00022598"/>
    </source>
</evidence>
<comment type="function">
    <text evidence="12 18">Catalyzes the addition of meso-diaminopimelic acid to the nucleotide precursor UDP-N-acetylmuramoyl-L-alanyl-D-glutamate (UMAG) in the biosynthesis of bacterial cell-wall peptidoglycan.</text>
</comment>
<dbReference type="PROSITE" id="PS01011">
    <property type="entry name" value="FOLYLPOLYGLU_SYNT_1"/>
    <property type="match status" value="1"/>
</dbReference>
<feature type="binding site" evidence="18">
    <location>
        <position position="195"/>
    </location>
    <ligand>
        <name>UDP-N-acetyl-alpha-D-muramoyl-L-alanyl-D-glutamate</name>
        <dbReference type="ChEBI" id="CHEBI:83900"/>
    </ligand>
</feature>
<organism evidence="23">
    <name type="scientific">Prochlorococcus marinus XMU1424</name>
    <dbReference type="NCBI Taxonomy" id="2774497"/>
    <lineage>
        <taxon>Bacteria</taxon>
        <taxon>Bacillati</taxon>
        <taxon>Cyanobacteriota</taxon>
        <taxon>Cyanophyceae</taxon>
        <taxon>Synechococcales</taxon>
        <taxon>Prochlorococcaceae</taxon>
        <taxon>Prochlorococcus</taxon>
    </lineage>
</organism>
<feature type="binding site" evidence="18">
    <location>
        <begin position="160"/>
        <end position="161"/>
    </location>
    <ligand>
        <name>UDP-N-acetyl-alpha-D-muramoyl-L-alanyl-D-glutamate</name>
        <dbReference type="ChEBI" id="CHEBI:83900"/>
    </ligand>
</feature>
<keyword evidence="5 18" id="KW-0547">Nucleotide-binding</keyword>
<evidence type="ECO:0000259" key="21">
    <source>
        <dbReference type="Pfam" id="PF02875"/>
    </source>
</evidence>
<dbReference type="HAMAP" id="MF_00208">
    <property type="entry name" value="MurE"/>
    <property type="match status" value="1"/>
</dbReference>
<keyword evidence="8 18" id="KW-0573">Peptidoglycan synthesis</keyword>
<dbReference type="FunFam" id="3.90.190.20:FF:000006">
    <property type="entry name" value="UDP-N-acetylmuramoyl-L-alanyl-D-glutamate--2,6-diaminopimelate ligase"/>
    <property type="match status" value="1"/>
</dbReference>